<feature type="region of interest" description="Disordered" evidence="1">
    <location>
        <begin position="23"/>
        <end position="47"/>
    </location>
</feature>
<dbReference type="PANTHER" id="PTHR47000">
    <property type="entry name" value="ADENINE NUCLEOTIDE ALPHA HYDROLASES-LIKE SUPERFAMILY PROTEIN"/>
    <property type="match status" value="1"/>
</dbReference>
<dbReference type="OrthoDB" id="1667873at2759"/>
<reference evidence="3 4" key="1">
    <citation type="journal article" date="2012" name="Nat. Biotechnol.">
        <title>Draft genome sequence of pigeonpea (Cajanus cajan), an orphan legume crop of resource-poor farmers.</title>
        <authorList>
            <person name="Varshney R.K."/>
            <person name="Chen W."/>
            <person name="Li Y."/>
            <person name="Bharti A.K."/>
            <person name="Saxena R.K."/>
            <person name="Schlueter J.A."/>
            <person name="Donoghue M.T."/>
            <person name="Azam S."/>
            <person name="Fan G."/>
            <person name="Whaley A.M."/>
            <person name="Farmer A.D."/>
            <person name="Sheridan J."/>
            <person name="Iwata A."/>
            <person name="Tuteja R."/>
            <person name="Penmetsa R.V."/>
            <person name="Wu W."/>
            <person name="Upadhyaya H.D."/>
            <person name="Yang S.P."/>
            <person name="Shah T."/>
            <person name="Saxena K.B."/>
            <person name="Michael T."/>
            <person name="McCombie W.R."/>
            <person name="Yang B."/>
            <person name="Zhang G."/>
            <person name="Yang H."/>
            <person name="Wang J."/>
            <person name="Spillane C."/>
            <person name="Cook D.R."/>
            <person name="May G.D."/>
            <person name="Xu X."/>
            <person name="Jackson S.A."/>
        </authorList>
    </citation>
    <scope>NUCLEOTIDE SEQUENCE [LARGE SCALE GENOMIC DNA]</scope>
    <source>
        <strain evidence="4">cv. Asha</strain>
    </source>
</reference>
<feature type="domain" description="UspA" evidence="2">
    <location>
        <begin position="67"/>
        <end position="211"/>
    </location>
</feature>
<dbReference type="AlphaFoldDB" id="A0A151TRW1"/>
<dbReference type="SUPFAM" id="SSF52402">
    <property type="entry name" value="Adenine nucleotide alpha hydrolases-like"/>
    <property type="match status" value="1"/>
</dbReference>
<dbReference type="CDD" id="cd00293">
    <property type="entry name" value="USP-like"/>
    <property type="match status" value="1"/>
</dbReference>
<dbReference type="InterPro" id="IPR014729">
    <property type="entry name" value="Rossmann-like_a/b/a_fold"/>
</dbReference>
<dbReference type="Proteomes" id="UP000075243">
    <property type="component" value="Chromosome 3"/>
</dbReference>
<dbReference type="Gene3D" id="3.40.50.620">
    <property type="entry name" value="HUPs"/>
    <property type="match status" value="1"/>
</dbReference>
<dbReference type="PANTHER" id="PTHR47000:SF1">
    <property type="entry name" value="ADENINE NUCLEOTIDE ALPHA HYDROLASES-LIKE SUPERFAMILY PROTEIN"/>
    <property type="match status" value="1"/>
</dbReference>
<accession>A0A151TRW1</accession>
<dbReference type="EMBL" id="CM003605">
    <property type="protein sequence ID" value="KYP69789.1"/>
    <property type="molecule type" value="Genomic_DNA"/>
</dbReference>
<dbReference type="Pfam" id="PF00582">
    <property type="entry name" value="Usp"/>
    <property type="match status" value="1"/>
</dbReference>
<feature type="compositionally biased region" description="Polar residues" evidence="1">
    <location>
        <begin position="34"/>
        <end position="47"/>
    </location>
</feature>
<evidence type="ECO:0000313" key="4">
    <source>
        <dbReference type="Proteomes" id="UP000075243"/>
    </source>
</evidence>
<gene>
    <name evidence="3" type="ORF">KK1_008994</name>
</gene>
<dbReference type="InterPro" id="IPR006016">
    <property type="entry name" value="UspA"/>
</dbReference>
<evidence type="ECO:0000313" key="3">
    <source>
        <dbReference type="EMBL" id="KYP69789.1"/>
    </source>
</evidence>
<evidence type="ECO:0000256" key="1">
    <source>
        <dbReference type="SAM" id="MobiDB-lite"/>
    </source>
</evidence>
<name>A0A151TRW1_CAJCA</name>
<dbReference type="Gramene" id="C.cajan_08737.t">
    <property type="protein sequence ID" value="C.cajan_08737.t"/>
    <property type="gene ID" value="C.cajan_08737"/>
</dbReference>
<protein>
    <recommendedName>
        <fullName evidence="2">UspA domain-containing protein</fullName>
    </recommendedName>
</protein>
<organism evidence="3 4">
    <name type="scientific">Cajanus cajan</name>
    <name type="common">Pigeon pea</name>
    <name type="synonym">Cajanus indicus</name>
    <dbReference type="NCBI Taxonomy" id="3821"/>
    <lineage>
        <taxon>Eukaryota</taxon>
        <taxon>Viridiplantae</taxon>
        <taxon>Streptophyta</taxon>
        <taxon>Embryophyta</taxon>
        <taxon>Tracheophyta</taxon>
        <taxon>Spermatophyta</taxon>
        <taxon>Magnoliopsida</taxon>
        <taxon>eudicotyledons</taxon>
        <taxon>Gunneridae</taxon>
        <taxon>Pentapetalae</taxon>
        <taxon>rosids</taxon>
        <taxon>fabids</taxon>
        <taxon>Fabales</taxon>
        <taxon>Fabaceae</taxon>
        <taxon>Papilionoideae</taxon>
        <taxon>50 kb inversion clade</taxon>
        <taxon>NPAAA clade</taxon>
        <taxon>indigoferoid/millettioid clade</taxon>
        <taxon>Phaseoleae</taxon>
        <taxon>Cajanus</taxon>
    </lineage>
</organism>
<sequence>MGKRGTRLPGFCLNRIRPHARVRSPPAQAKHDNTTSATKLDQKTENSCNACEEKSDDVAKPGSVIGRKIMIVVDSSLEAKGAVQWALTHTVQNQDTIVLLHVMKPSNKQATDDESSKEIAPRAYELASSFKNMCHVKRPEVQIEIAVTEGKDKGPKIVEEAKKQGVALLVLGQKKRSTTWRLLMMWAGHRVTGGVVEYCIQNAHCMAIAVRRKSKKSGGYMITTKRHKDFWLLA</sequence>
<evidence type="ECO:0000259" key="2">
    <source>
        <dbReference type="Pfam" id="PF00582"/>
    </source>
</evidence>
<dbReference type="OMA" id="MWAGNRV"/>
<keyword evidence="4" id="KW-1185">Reference proteome</keyword>
<dbReference type="STRING" id="3821.A0A151TRW1"/>
<proteinExistence type="predicted"/>